<dbReference type="SUPFAM" id="SSF48264">
    <property type="entry name" value="Cytochrome P450"/>
    <property type="match status" value="1"/>
</dbReference>
<evidence type="ECO:0008006" key="10">
    <source>
        <dbReference type="Google" id="ProtNLM"/>
    </source>
</evidence>
<comment type="subunit">
    <text evidence="1">Homotetramer.</text>
</comment>
<dbReference type="CDD" id="cd09817">
    <property type="entry name" value="linoleate_diol_synthase_like"/>
    <property type="match status" value="1"/>
</dbReference>
<dbReference type="GO" id="GO:0006979">
    <property type="term" value="P:response to oxidative stress"/>
    <property type="evidence" value="ECO:0007669"/>
    <property type="project" value="InterPro"/>
</dbReference>
<gene>
    <name evidence="8" type="ORF">TGAMA5MH_07258</name>
</gene>
<dbReference type="Gene3D" id="1.10.640.10">
    <property type="entry name" value="Haem peroxidase domain superfamily, animal type"/>
    <property type="match status" value="1"/>
</dbReference>
<dbReference type="Gene3D" id="1.10.630.10">
    <property type="entry name" value="Cytochrome P450"/>
    <property type="match status" value="1"/>
</dbReference>
<dbReference type="EMBL" id="MTYH01000060">
    <property type="protein sequence ID" value="PNP40818.1"/>
    <property type="molecule type" value="Genomic_DNA"/>
</dbReference>
<evidence type="ECO:0000256" key="6">
    <source>
        <dbReference type="PIRSR" id="PIRSR619791-2"/>
    </source>
</evidence>
<dbReference type="OrthoDB" id="823504at2759"/>
<organism evidence="8 9">
    <name type="scientific">Trichoderma gamsii</name>
    <dbReference type="NCBI Taxonomy" id="398673"/>
    <lineage>
        <taxon>Eukaryota</taxon>
        <taxon>Fungi</taxon>
        <taxon>Dikarya</taxon>
        <taxon>Ascomycota</taxon>
        <taxon>Pezizomycotina</taxon>
        <taxon>Sordariomycetes</taxon>
        <taxon>Hypocreomycetidae</taxon>
        <taxon>Hypocreales</taxon>
        <taxon>Hypocreaceae</taxon>
        <taxon>Trichoderma</taxon>
    </lineage>
</organism>
<dbReference type="Pfam" id="PF00067">
    <property type="entry name" value="p450"/>
    <property type="match status" value="1"/>
</dbReference>
<evidence type="ECO:0000256" key="3">
    <source>
        <dbReference type="ARBA" id="ARBA00022964"/>
    </source>
</evidence>
<feature type="binding site" description="axial binding residue" evidence="6">
    <location>
        <position position="400"/>
    </location>
    <ligand>
        <name>heme b</name>
        <dbReference type="ChEBI" id="CHEBI:60344"/>
    </ligand>
    <ligandPart>
        <name>Fe</name>
        <dbReference type="ChEBI" id="CHEBI:18248"/>
    </ligandPart>
</feature>
<keyword evidence="4" id="KW-0560">Oxidoreductase</keyword>
<keyword evidence="6" id="KW-0349">Heme</keyword>
<dbReference type="AlphaFoldDB" id="A0A2K0T5L1"/>
<dbReference type="InterPro" id="IPR034812">
    <property type="entry name" value="Ppo-like_N"/>
</dbReference>
<dbReference type="InterPro" id="IPR019791">
    <property type="entry name" value="Haem_peroxidase_animal"/>
</dbReference>
<dbReference type="PANTHER" id="PTHR11903:SF13">
    <property type="entry name" value="LINOLEATE 10R-LIPOXYGENASE"/>
    <property type="match status" value="1"/>
</dbReference>
<dbReference type="GO" id="GO:0016705">
    <property type="term" value="F:oxidoreductase activity, acting on paired donors, with incorporation or reduction of molecular oxygen"/>
    <property type="evidence" value="ECO:0007669"/>
    <property type="project" value="InterPro"/>
</dbReference>
<dbReference type="PRINTS" id="PR00457">
    <property type="entry name" value="ANPEROXIDASE"/>
</dbReference>
<dbReference type="InterPro" id="IPR037120">
    <property type="entry name" value="Haem_peroxidase_sf_animal"/>
</dbReference>
<dbReference type="GO" id="GO:0051213">
    <property type="term" value="F:dioxygenase activity"/>
    <property type="evidence" value="ECO:0007669"/>
    <property type="project" value="UniProtKB-KW"/>
</dbReference>
<evidence type="ECO:0000256" key="5">
    <source>
        <dbReference type="ARBA" id="ARBA00023004"/>
    </source>
</evidence>
<dbReference type="InterPro" id="IPR010255">
    <property type="entry name" value="Haem_peroxidase_sf"/>
</dbReference>
<dbReference type="GO" id="GO:0006631">
    <property type="term" value="P:fatty acid metabolic process"/>
    <property type="evidence" value="ECO:0007669"/>
    <property type="project" value="UniProtKB-ARBA"/>
</dbReference>
<evidence type="ECO:0000313" key="9">
    <source>
        <dbReference type="Proteomes" id="UP000236546"/>
    </source>
</evidence>
<protein>
    <recommendedName>
        <fullName evidence="10">Prostaglandin-endoperoxide synthase 1</fullName>
    </recommendedName>
</protein>
<dbReference type="GO" id="GO:0004601">
    <property type="term" value="F:peroxidase activity"/>
    <property type="evidence" value="ECO:0007669"/>
    <property type="project" value="InterPro"/>
</dbReference>
<evidence type="ECO:0000313" key="8">
    <source>
        <dbReference type="EMBL" id="PNP40818.1"/>
    </source>
</evidence>
<comment type="caution">
    <text evidence="8">The sequence shown here is derived from an EMBL/GenBank/DDBJ whole genome shotgun (WGS) entry which is preliminary data.</text>
</comment>
<keyword evidence="5 6" id="KW-0408">Iron</keyword>
<dbReference type="InterPro" id="IPR050783">
    <property type="entry name" value="Oxylipin_biosynth_metab"/>
</dbReference>
<evidence type="ECO:0000256" key="4">
    <source>
        <dbReference type="ARBA" id="ARBA00023002"/>
    </source>
</evidence>
<dbReference type="Proteomes" id="UP000236546">
    <property type="component" value="Unassembled WGS sequence"/>
</dbReference>
<keyword evidence="2 6" id="KW-0479">Metal-binding</keyword>
<reference evidence="8 9" key="1">
    <citation type="submission" date="2017-02" db="EMBL/GenBank/DDBJ databases">
        <title>Genomes of Trichoderma spp. with biocontrol activity.</title>
        <authorList>
            <person name="Gardiner D."/>
            <person name="Kazan K."/>
            <person name="Vos C."/>
            <person name="Harvey P."/>
        </authorList>
    </citation>
    <scope>NUCLEOTIDE SEQUENCE [LARGE SCALE GENOMIC DNA]</scope>
    <source>
        <strain evidence="8 9">A5MH</strain>
    </source>
</reference>
<dbReference type="InterPro" id="IPR036396">
    <property type="entry name" value="Cyt_P450_sf"/>
</dbReference>
<dbReference type="PROSITE" id="PS50292">
    <property type="entry name" value="PEROXIDASE_3"/>
    <property type="match status" value="1"/>
</dbReference>
<feature type="region of interest" description="Disordered" evidence="7">
    <location>
        <begin position="1"/>
        <end position="20"/>
    </location>
</feature>
<keyword evidence="3" id="KW-0223">Dioxygenase</keyword>
<proteinExistence type="predicted"/>
<dbReference type="InterPro" id="IPR001128">
    <property type="entry name" value="Cyt_P450"/>
</dbReference>
<dbReference type="PANTHER" id="PTHR11903">
    <property type="entry name" value="PROSTAGLANDIN G/H SYNTHASE"/>
    <property type="match status" value="1"/>
</dbReference>
<dbReference type="CDD" id="cd20612">
    <property type="entry name" value="CYP_LDS-like_C"/>
    <property type="match status" value="1"/>
</dbReference>
<dbReference type="GO" id="GO:0005506">
    <property type="term" value="F:iron ion binding"/>
    <property type="evidence" value="ECO:0007669"/>
    <property type="project" value="InterPro"/>
</dbReference>
<dbReference type="GO" id="GO:0004497">
    <property type="term" value="F:monooxygenase activity"/>
    <property type="evidence" value="ECO:0007669"/>
    <property type="project" value="InterPro"/>
</dbReference>
<sequence length="1082" mass="121026">MNSNRAAPNGNHATVEYPSGPVAKAKKTKSVKNGGLMQLYRASRRPLPNEMGDGTYKKVINRPTLMQDLSTITFSDLKTLKAIIVSKLKGETQSDDKTMIMEKTIKLVAALPNGSKRQEVLTNMFIDELWYSLDHPPLLYMGDEFRFRQADGSNNNPLMPKLGAAGTPYSRSVRPGVVPLGALPDPEAVFESVMARDKFIKNPNNVSSILWYWATIIIHDLFWTNERDANINDSSSYLDLAPLYGHSQEMQNTIRTFKDGMLKPDAFADKRLLGMPPGVCVLLVMFNRFHNYIATNLAAINEGNRFAKPPSHLQGDAAAAAWKKYDEELFQTARLVTSGLYINITLVDYVRNIINLNRVDTEWTLDPRQEAGTDVGTTKGSERGVGNSVSAEFNICYRWHSCISEMDEEWMHNFYDELLGEDLGTMDMRKLMMALHKYMMSIPKDPADCVFGGYTRGTDGRFDDDDLVDCISTAIEQPGGSFGARNVPRILKPIEMLGIIRGRKWNLAGLNEFRKHFGLKSYDTFEEINSDPQVADSLRNLYQHPDYVELYPGMVAEEAKTPMVPGVGIAPTYTISRVVLSDAVSLVRGDRHYTTDYNPQYLTHWGFNEVAYDLKVNHGCVFYKLFIRAFPNHFKQDSVYAHYPMVIPQENRKILTSLNRVHRFSFERPRAATPGVEVTSIGGFKHVFSNADKYNIQWKEGLEILTGRNGRYMQASDRKTLESLLYKDNWRNVVKAFYAKTAEKLLAEKSYTIMGKKHIDVVRDLGNTAHTHYAAQIFNIPLKTQENPKGVFSEQELYAALAAIFTTIFLDIDPVKSFPLRQKTREVANALGASIETTVKYTKSFGLRLFTGSTKDDPLSTAGVNAVKGLAKSGLNAHDIAWGLILPTAAATVPSQGRLFAQALDWYLSTEGAPYVDDIHILANQEPSPEVDSLLLGFAMEGVRMAGAFSMHQVSTGTDTITEDDGRRVNINQGDKVFASFVSGARDPTHFPNPETVDPRRPLESYIQFGAGTHTAVGKEVSQLALVELFRAIFKKQGLKKVVGPQGELKKVARQGGLSEYLTENWGTLSPFPLSMKVTWDN</sequence>
<dbReference type="GO" id="GO:0020037">
    <property type="term" value="F:heme binding"/>
    <property type="evidence" value="ECO:0007669"/>
    <property type="project" value="InterPro"/>
</dbReference>
<dbReference type="SUPFAM" id="SSF48113">
    <property type="entry name" value="Heme-dependent peroxidases"/>
    <property type="match status" value="1"/>
</dbReference>
<accession>A0A2K0T5L1</accession>
<evidence type="ECO:0000256" key="1">
    <source>
        <dbReference type="ARBA" id="ARBA00011881"/>
    </source>
</evidence>
<evidence type="ECO:0000256" key="7">
    <source>
        <dbReference type="SAM" id="MobiDB-lite"/>
    </source>
</evidence>
<name>A0A2K0T5L1_9HYPO</name>
<evidence type="ECO:0000256" key="2">
    <source>
        <dbReference type="ARBA" id="ARBA00022723"/>
    </source>
</evidence>
<dbReference type="Pfam" id="PF03098">
    <property type="entry name" value="An_peroxidase"/>
    <property type="match status" value="2"/>
</dbReference>